<feature type="region of interest" description="Disordered" evidence="1">
    <location>
        <begin position="42"/>
        <end position="61"/>
    </location>
</feature>
<proteinExistence type="predicted"/>
<organism evidence="2 3">
    <name type="scientific">Gordonia insulae</name>
    <dbReference type="NCBI Taxonomy" id="2420509"/>
    <lineage>
        <taxon>Bacteria</taxon>
        <taxon>Bacillati</taxon>
        <taxon>Actinomycetota</taxon>
        <taxon>Actinomycetes</taxon>
        <taxon>Mycobacteriales</taxon>
        <taxon>Gordoniaceae</taxon>
        <taxon>Gordonia</taxon>
    </lineage>
</organism>
<gene>
    <name evidence="2" type="ORF">D7316_01766</name>
</gene>
<feature type="region of interest" description="Disordered" evidence="1">
    <location>
        <begin position="1"/>
        <end position="36"/>
    </location>
</feature>
<reference evidence="2 3" key="1">
    <citation type="submission" date="2018-11" db="EMBL/GenBank/DDBJ databases">
        <title>Gordonia insulae sp. nov., isolated from an island soil.</title>
        <authorList>
            <person name="Kim Y.S."/>
            <person name="Kim S.B."/>
        </authorList>
    </citation>
    <scope>NUCLEOTIDE SEQUENCE [LARGE SCALE GENOMIC DNA]</scope>
    <source>
        <strain evidence="2 3">MMS17-SY073</strain>
    </source>
</reference>
<accession>A0A3G8JKV4</accession>
<dbReference type="KEGG" id="gom:D7316_01766"/>
<sequence length="61" mass="5942">MVTADGPGRHVTGNPASAQAATSLNPGSLTDGIPASVMSSTVEPAPIASTSFGVRAASTWS</sequence>
<evidence type="ECO:0000313" key="2">
    <source>
        <dbReference type="EMBL" id="AZG45172.1"/>
    </source>
</evidence>
<dbReference type="AlphaFoldDB" id="A0A3G8JKV4"/>
<dbReference type="Proteomes" id="UP000271469">
    <property type="component" value="Chromosome"/>
</dbReference>
<keyword evidence="3" id="KW-1185">Reference proteome</keyword>
<name>A0A3G8JKV4_9ACTN</name>
<protein>
    <submittedName>
        <fullName evidence="2">Uncharacterized protein</fullName>
    </submittedName>
</protein>
<dbReference type="EMBL" id="CP033972">
    <property type="protein sequence ID" value="AZG45172.1"/>
    <property type="molecule type" value="Genomic_DNA"/>
</dbReference>
<evidence type="ECO:0000313" key="3">
    <source>
        <dbReference type="Proteomes" id="UP000271469"/>
    </source>
</evidence>
<evidence type="ECO:0000256" key="1">
    <source>
        <dbReference type="SAM" id="MobiDB-lite"/>
    </source>
</evidence>
<feature type="compositionally biased region" description="Polar residues" evidence="1">
    <location>
        <begin position="14"/>
        <end position="28"/>
    </location>
</feature>